<dbReference type="OrthoDB" id="123207at2759"/>
<evidence type="ECO:0000313" key="2">
    <source>
        <dbReference type="EMBL" id="KAG7373124.1"/>
    </source>
</evidence>
<reference evidence="2" key="1">
    <citation type="journal article" date="2021" name="Sci. Rep.">
        <title>Diploid genomic architecture of Nitzschia inconspicua, an elite biomass production diatom.</title>
        <authorList>
            <person name="Oliver A."/>
            <person name="Podell S."/>
            <person name="Pinowska A."/>
            <person name="Traller J.C."/>
            <person name="Smith S.R."/>
            <person name="McClure R."/>
            <person name="Beliaev A."/>
            <person name="Bohutskyi P."/>
            <person name="Hill E.A."/>
            <person name="Rabines A."/>
            <person name="Zheng H."/>
            <person name="Allen L.Z."/>
            <person name="Kuo A."/>
            <person name="Grigoriev I.V."/>
            <person name="Allen A.E."/>
            <person name="Hazlebeck D."/>
            <person name="Allen E.E."/>
        </authorList>
    </citation>
    <scope>NUCLEOTIDE SEQUENCE</scope>
    <source>
        <strain evidence="2">Hildebrandi</strain>
    </source>
</reference>
<dbReference type="AlphaFoldDB" id="A0A9K3Q9F2"/>
<dbReference type="Proteomes" id="UP000693970">
    <property type="component" value="Unassembled WGS sequence"/>
</dbReference>
<dbReference type="PANTHER" id="PTHR46599">
    <property type="entry name" value="PIGGYBAC TRANSPOSABLE ELEMENT-DERIVED PROTEIN 4"/>
    <property type="match status" value="1"/>
</dbReference>
<evidence type="ECO:0000259" key="1">
    <source>
        <dbReference type="Pfam" id="PF13843"/>
    </source>
</evidence>
<dbReference type="PANTHER" id="PTHR46599:SF3">
    <property type="entry name" value="PIGGYBAC TRANSPOSABLE ELEMENT-DERIVED PROTEIN 4"/>
    <property type="match status" value="1"/>
</dbReference>
<proteinExistence type="predicted"/>
<comment type="caution">
    <text evidence="2">The sequence shown here is derived from an EMBL/GenBank/DDBJ whole genome shotgun (WGS) entry which is preliminary data.</text>
</comment>
<protein>
    <submittedName>
        <fullName evidence="2">Transposase IS4</fullName>
    </submittedName>
</protein>
<dbReference type="InterPro" id="IPR029526">
    <property type="entry name" value="PGBD"/>
</dbReference>
<keyword evidence="3" id="KW-1185">Reference proteome</keyword>
<accession>A0A9K3Q9F2</accession>
<name>A0A9K3Q9F2_9STRA</name>
<sequence>MGVLVHTGKYTYSVTRSESTKKTVQVVQQLCEPLRGSHRTFYVDRFYSSVDLLKQLGDVHLYTTGTVLSNRIPRSMTIAKSSREFKTLNHDDSVNHVLTNITTKGERKQAGRVAWKDRNIVYCITNDSPTAPMDECKRRGQGGIVTIERPQVITKYNRHMGGVDLADMRRLHCHSTIMGQNRWWLKLFFYLLYVGTSNALVLYNEAMNGKQEPYNIVDFKNKVIEALVGPLLRDDIPSEQSVAHCMTHISCAER</sequence>
<organism evidence="2 3">
    <name type="scientific">Nitzschia inconspicua</name>
    <dbReference type="NCBI Taxonomy" id="303405"/>
    <lineage>
        <taxon>Eukaryota</taxon>
        <taxon>Sar</taxon>
        <taxon>Stramenopiles</taxon>
        <taxon>Ochrophyta</taxon>
        <taxon>Bacillariophyta</taxon>
        <taxon>Bacillariophyceae</taxon>
        <taxon>Bacillariophycidae</taxon>
        <taxon>Bacillariales</taxon>
        <taxon>Bacillariaceae</taxon>
        <taxon>Nitzschia</taxon>
    </lineage>
</organism>
<reference evidence="2" key="2">
    <citation type="submission" date="2021-04" db="EMBL/GenBank/DDBJ databases">
        <authorList>
            <person name="Podell S."/>
        </authorList>
    </citation>
    <scope>NUCLEOTIDE SEQUENCE</scope>
    <source>
        <strain evidence="2">Hildebrandi</strain>
    </source>
</reference>
<feature type="domain" description="PiggyBac transposable element-derived protein" evidence="1">
    <location>
        <begin position="5"/>
        <end position="199"/>
    </location>
</feature>
<dbReference type="EMBL" id="JAGRRH010000002">
    <property type="protein sequence ID" value="KAG7373124.1"/>
    <property type="molecule type" value="Genomic_DNA"/>
</dbReference>
<gene>
    <name evidence="2" type="ORF">IV203_033848</name>
</gene>
<dbReference type="Pfam" id="PF13843">
    <property type="entry name" value="DDE_Tnp_1_7"/>
    <property type="match status" value="1"/>
</dbReference>
<evidence type="ECO:0000313" key="3">
    <source>
        <dbReference type="Proteomes" id="UP000693970"/>
    </source>
</evidence>